<proteinExistence type="predicted"/>
<name>A0A4Y2FER3_ARAVE</name>
<evidence type="ECO:0000313" key="1">
    <source>
        <dbReference type="EMBL" id="GBM39148.1"/>
    </source>
</evidence>
<dbReference type="Proteomes" id="UP000499080">
    <property type="component" value="Unassembled WGS sequence"/>
</dbReference>
<sequence>MTVCEKKLPHVRAPRKEAMPHVLPMKEEVNAMPQNMSIPVLRKRSAYVTSEKKQCPNVLPQFTARGKEAMPHCTARGKEAMPQFTARH</sequence>
<comment type="caution">
    <text evidence="1">The sequence shown here is derived from an EMBL/GenBank/DDBJ whole genome shotgun (WGS) entry which is preliminary data.</text>
</comment>
<accession>A0A4Y2FER3</accession>
<protein>
    <submittedName>
        <fullName evidence="1">Uncharacterized protein</fullName>
    </submittedName>
</protein>
<evidence type="ECO:0000313" key="2">
    <source>
        <dbReference type="Proteomes" id="UP000499080"/>
    </source>
</evidence>
<keyword evidence="2" id="KW-1185">Reference proteome</keyword>
<gene>
    <name evidence="1" type="ORF">AVEN_59864_1</name>
</gene>
<organism evidence="1 2">
    <name type="scientific">Araneus ventricosus</name>
    <name type="common">Orbweaver spider</name>
    <name type="synonym">Epeira ventricosa</name>
    <dbReference type="NCBI Taxonomy" id="182803"/>
    <lineage>
        <taxon>Eukaryota</taxon>
        <taxon>Metazoa</taxon>
        <taxon>Ecdysozoa</taxon>
        <taxon>Arthropoda</taxon>
        <taxon>Chelicerata</taxon>
        <taxon>Arachnida</taxon>
        <taxon>Araneae</taxon>
        <taxon>Araneomorphae</taxon>
        <taxon>Entelegynae</taxon>
        <taxon>Araneoidea</taxon>
        <taxon>Araneidae</taxon>
        <taxon>Araneus</taxon>
    </lineage>
</organism>
<dbReference type="AlphaFoldDB" id="A0A4Y2FER3"/>
<reference evidence="1 2" key="1">
    <citation type="journal article" date="2019" name="Sci. Rep.">
        <title>Orb-weaving spider Araneus ventricosus genome elucidates the spidroin gene catalogue.</title>
        <authorList>
            <person name="Kono N."/>
            <person name="Nakamura H."/>
            <person name="Ohtoshi R."/>
            <person name="Moran D.A.P."/>
            <person name="Shinohara A."/>
            <person name="Yoshida Y."/>
            <person name="Fujiwara M."/>
            <person name="Mori M."/>
            <person name="Tomita M."/>
            <person name="Arakawa K."/>
        </authorList>
    </citation>
    <scope>NUCLEOTIDE SEQUENCE [LARGE SCALE GENOMIC DNA]</scope>
</reference>
<dbReference type="EMBL" id="BGPR01000887">
    <property type="protein sequence ID" value="GBM39148.1"/>
    <property type="molecule type" value="Genomic_DNA"/>
</dbReference>